<reference evidence="1" key="3">
    <citation type="submission" date="2020-06" db="EMBL/GenBank/DDBJ databases">
        <title>Helianthus annuus Genome sequencing and assembly Release 2.</title>
        <authorList>
            <person name="Gouzy J."/>
            <person name="Langlade N."/>
            <person name="Munos S."/>
        </authorList>
    </citation>
    <scope>NUCLEOTIDE SEQUENCE</scope>
    <source>
        <tissue evidence="1">Leaves</tissue>
    </source>
</reference>
<proteinExistence type="predicted"/>
<accession>A0A251VG50</accession>
<reference evidence="2" key="2">
    <citation type="submission" date="2017-02" db="EMBL/GenBank/DDBJ databases">
        <title>Sunflower complete genome.</title>
        <authorList>
            <person name="Langlade N."/>
            <person name="Munos S."/>
        </authorList>
    </citation>
    <scope>NUCLEOTIDE SEQUENCE [LARGE SCALE GENOMIC DNA]</scope>
    <source>
        <tissue evidence="2">Leaves</tissue>
    </source>
</reference>
<protein>
    <submittedName>
        <fullName evidence="2">Uncharacterized protein</fullName>
    </submittedName>
</protein>
<sequence length="52" mass="6264">MERTGSSEELIDLWFLSTSDNWLIVDFDIRWFCSDNQFWFILTIKSISSTRL</sequence>
<dbReference type="Proteomes" id="UP000215914">
    <property type="component" value="Chromosome 2"/>
</dbReference>
<keyword evidence="3" id="KW-1185">Reference proteome</keyword>
<dbReference type="EMBL" id="CM007891">
    <property type="protein sequence ID" value="OTG34173.1"/>
    <property type="molecule type" value="Genomic_DNA"/>
</dbReference>
<evidence type="ECO:0000313" key="2">
    <source>
        <dbReference type="EMBL" id="OTG34173.1"/>
    </source>
</evidence>
<dbReference type="AlphaFoldDB" id="A0A251VG50"/>
<name>A0A251VG50_HELAN</name>
<dbReference type="Gramene" id="mRNA:HanXRQr2_Chr02g0066641">
    <property type="protein sequence ID" value="mRNA:HanXRQr2_Chr02g0066641"/>
    <property type="gene ID" value="HanXRQr2_Chr02g0066641"/>
</dbReference>
<organism evidence="2 3">
    <name type="scientific">Helianthus annuus</name>
    <name type="common">Common sunflower</name>
    <dbReference type="NCBI Taxonomy" id="4232"/>
    <lineage>
        <taxon>Eukaryota</taxon>
        <taxon>Viridiplantae</taxon>
        <taxon>Streptophyta</taxon>
        <taxon>Embryophyta</taxon>
        <taxon>Tracheophyta</taxon>
        <taxon>Spermatophyta</taxon>
        <taxon>Magnoliopsida</taxon>
        <taxon>eudicotyledons</taxon>
        <taxon>Gunneridae</taxon>
        <taxon>Pentapetalae</taxon>
        <taxon>asterids</taxon>
        <taxon>campanulids</taxon>
        <taxon>Asterales</taxon>
        <taxon>Asteraceae</taxon>
        <taxon>Asteroideae</taxon>
        <taxon>Heliantheae alliance</taxon>
        <taxon>Heliantheae</taxon>
        <taxon>Helianthus</taxon>
    </lineage>
</organism>
<gene>
    <name evidence="2" type="ORF">HannXRQ_Chr02g0042831</name>
    <name evidence="1" type="ORF">HanXRQr2_Chr02g0066641</name>
</gene>
<reference evidence="1 3" key="1">
    <citation type="journal article" date="2017" name="Nature">
        <title>The sunflower genome provides insights into oil metabolism, flowering and Asterid evolution.</title>
        <authorList>
            <person name="Badouin H."/>
            <person name="Gouzy J."/>
            <person name="Grassa C.J."/>
            <person name="Murat F."/>
            <person name="Staton S.E."/>
            <person name="Cottret L."/>
            <person name="Lelandais-Briere C."/>
            <person name="Owens G.L."/>
            <person name="Carrere S."/>
            <person name="Mayjonade B."/>
            <person name="Legrand L."/>
            <person name="Gill N."/>
            <person name="Kane N.C."/>
            <person name="Bowers J.E."/>
            <person name="Hubner S."/>
            <person name="Bellec A."/>
            <person name="Berard A."/>
            <person name="Berges H."/>
            <person name="Blanchet N."/>
            <person name="Boniface M.C."/>
            <person name="Brunel D."/>
            <person name="Catrice O."/>
            <person name="Chaidir N."/>
            <person name="Claudel C."/>
            <person name="Donnadieu C."/>
            <person name="Faraut T."/>
            <person name="Fievet G."/>
            <person name="Helmstetter N."/>
            <person name="King M."/>
            <person name="Knapp S.J."/>
            <person name="Lai Z."/>
            <person name="Le Paslier M.C."/>
            <person name="Lippi Y."/>
            <person name="Lorenzon L."/>
            <person name="Mandel J.R."/>
            <person name="Marage G."/>
            <person name="Marchand G."/>
            <person name="Marquand E."/>
            <person name="Bret-Mestries E."/>
            <person name="Morien E."/>
            <person name="Nambeesan S."/>
            <person name="Nguyen T."/>
            <person name="Pegot-Espagnet P."/>
            <person name="Pouilly N."/>
            <person name="Raftis F."/>
            <person name="Sallet E."/>
            <person name="Schiex T."/>
            <person name="Thomas J."/>
            <person name="Vandecasteele C."/>
            <person name="Vares D."/>
            <person name="Vear F."/>
            <person name="Vautrin S."/>
            <person name="Crespi M."/>
            <person name="Mangin B."/>
            <person name="Burke J.M."/>
            <person name="Salse J."/>
            <person name="Munos S."/>
            <person name="Vincourt P."/>
            <person name="Rieseberg L.H."/>
            <person name="Langlade N.B."/>
        </authorList>
    </citation>
    <scope>NUCLEOTIDE SEQUENCE [LARGE SCALE GENOMIC DNA]</scope>
    <source>
        <strain evidence="3">cv. SF193</strain>
        <tissue evidence="1">Leaves</tissue>
    </source>
</reference>
<evidence type="ECO:0000313" key="1">
    <source>
        <dbReference type="EMBL" id="KAF5818550.1"/>
    </source>
</evidence>
<dbReference type="EMBL" id="MNCJ02000317">
    <property type="protein sequence ID" value="KAF5818550.1"/>
    <property type="molecule type" value="Genomic_DNA"/>
</dbReference>
<dbReference type="InParanoid" id="A0A251VG50"/>
<evidence type="ECO:0000313" key="3">
    <source>
        <dbReference type="Proteomes" id="UP000215914"/>
    </source>
</evidence>